<evidence type="ECO:0000313" key="1">
    <source>
        <dbReference type="EMBL" id="GAA0528790.1"/>
    </source>
</evidence>
<keyword evidence="2" id="KW-1185">Reference proteome</keyword>
<sequence length="76" mass="7791">MPEGNGSKRDLTHGAVAQGAHGIIGLSNRRARRARCCPLTGTPGSQNVLVSSAQVKVCLFACHSGQMSGTGVKGED</sequence>
<dbReference type="EMBL" id="BAAABZ010000022">
    <property type="protein sequence ID" value="GAA0528790.1"/>
    <property type="molecule type" value="Genomic_DNA"/>
</dbReference>
<evidence type="ECO:0000313" key="2">
    <source>
        <dbReference type="Proteomes" id="UP001501576"/>
    </source>
</evidence>
<name>A0ABN1CZ66_9ACTN</name>
<protein>
    <submittedName>
        <fullName evidence="1">Uncharacterized protein</fullName>
    </submittedName>
</protein>
<organism evidence="1 2">
    <name type="scientific">Streptomyces mordarskii</name>
    <dbReference type="NCBI Taxonomy" id="1226758"/>
    <lineage>
        <taxon>Bacteria</taxon>
        <taxon>Bacillati</taxon>
        <taxon>Actinomycetota</taxon>
        <taxon>Actinomycetes</taxon>
        <taxon>Kitasatosporales</taxon>
        <taxon>Streptomycetaceae</taxon>
        <taxon>Streptomyces</taxon>
    </lineage>
</organism>
<proteinExistence type="predicted"/>
<dbReference type="Proteomes" id="UP001501576">
    <property type="component" value="Unassembled WGS sequence"/>
</dbReference>
<comment type="caution">
    <text evidence="1">The sequence shown here is derived from an EMBL/GenBank/DDBJ whole genome shotgun (WGS) entry which is preliminary data.</text>
</comment>
<reference evidence="1 2" key="1">
    <citation type="journal article" date="2019" name="Int. J. Syst. Evol. Microbiol.">
        <title>The Global Catalogue of Microorganisms (GCM) 10K type strain sequencing project: providing services to taxonomists for standard genome sequencing and annotation.</title>
        <authorList>
            <consortium name="The Broad Institute Genomics Platform"/>
            <consortium name="The Broad Institute Genome Sequencing Center for Infectious Disease"/>
            <person name="Wu L."/>
            <person name="Ma J."/>
        </authorList>
    </citation>
    <scope>NUCLEOTIDE SEQUENCE [LARGE SCALE GENOMIC DNA]</scope>
    <source>
        <strain evidence="1 2">JCM 5052</strain>
    </source>
</reference>
<accession>A0ABN1CZ66</accession>
<gene>
    <name evidence="1" type="ORF">GCM10010390_33790</name>
</gene>